<dbReference type="AlphaFoldDB" id="A0AA37TTQ6"/>
<evidence type="ECO:0000313" key="1">
    <source>
        <dbReference type="EMBL" id="GLS85650.1"/>
    </source>
</evidence>
<dbReference type="EMBL" id="BSPP01000003">
    <property type="protein sequence ID" value="GLS85650.1"/>
    <property type="molecule type" value="Genomic_DNA"/>
</dbReference>
<evidence type="ECO:0000313" key="2">
    <source>
        <dbReference type="Proteomes" id="UP001157355"/>
    </source>
</evidence>
<sequence>MAAHAVIKRGHHGVDLLWRDRKTGEGVGLLCHFHRFGDLVVACKDTQSRRGFDLSRSLSYKARMDRIFARIFRIISPAL</sequence>
<accession>A0AA37TTQ6</accession>
<protein>
    <submittedName>
        <fullName evidence="1">Uncharacterized protein</fullName>
    </submittedName>
</protein>
<keyword evidence="2" id="KW-1185">Reference proteome</keyword>
<reference evidence="1 2" key="1">
    <citation type="journal article" date="2014" name="Int. J. Syst. Evol. Microbiol.">
        <title>Complete genome sequence of Corynebacterium casei LMG S-19264T (=DSM 44701T), isolated from a smear-ripened cheese.</title>
        <authorList>
            <consortium name="US DOE Joint Genome Institute (JGI-PGF)"/>
            <person name="Walter F."/>
            <person name="Albersmeier A."/>
            <person name="Kalinowski J."/>
            <person name="Ruckert C."/>
        </authorList>
    </citation>
    <scope>NUCLEOTIDE SEQUENCE [LARGE SCALE GENOMIC DNA]</scope>
    <source>
        <strain evidence="1 2">NBRC 111766</strain>
    </source>
</reference>
<dbReference type="Proteomes" id="UP001157355">
    <property type="component" value="Unassembled WGS sequence"/>
</dbReference>
<proteinExistence type="predicted"/>
<organism evidence="1 2">
    <name type="scientific">Cypionkella aquatica</name>
    <dbReference type="NCBI Taxonomy" id="1756042"/>
    <lineage>
        <taxon>Bacteria</taxon>
        <taxon>Pseudomonadati</taxon>
        <taxon>Pseudomonadota</taxon>
        <taxon>Alphaproteobacteria</taxon>
        <taxon>Rhodobacterales</taxon>
        <taxon>Paracoccaceae</taxon>
        <taxon>Cypionkella</taxon>
    </lineage>
</organism>
<gene>
    <name evidence="1" type="ORF">GCM10010873_06230</name>
</gene>
<name>A0AA37TTQ6_9RHOB</name>
<comment type="caution">
    <text evidence="1">The sequence shown here is derived from an EMBL/GenBank/DDBJ whole genome shotgun (WGS) entry which is preliminary data.</text>
</comment>